<evidence type="ECO:0000313" key="3">
    <source>
        <dbReference type="Proteomes" id="UP000824231"/>
    </source>
</evidence>
<feature type="transmembrane region" description="Helical" evidence="1">
    <location>
        <begin position="151"/>
        <end position="167"/>
    </location>
</feature>
<proteinExistence type="predicted"/>
<reference evidence="2" key="1">
    <citation type="journal article" date="2021" name="PeerJ">
        <title>Extensive microbial diversity within the chicken gut microbiome revealed by metagenomics and culture.</title>
        <authorList>
            <person name="Gilroy R."/>
            <person name="Ravi A."/>
            <person name="Getino M."/>
            <person name="Pursley I."/>
            <person name="Horton D.L."/>
            <person name="Alikhan N.F."/>
            <person name="Baker D."/>
            <person name="Gharbi K."/>
            <person name="Hall N."/>
            <person name="Watson M."/>
            <person name="Adriaenssens E.M."/>
            <person name="Foster-Nyarko E."/>
            <person name="Jarju S."/>
            <person name="Secka A."/>
            <person name="Antonio M."/>
            <person name="Oren A."/>
            <person name="Chaudhuri R.R."/>
            <person name="La Ragione R."/>
            <person name="Hildebrand F."/>
            <person name="Pallen M.J."/>
        </authorList>
    </citation>
    <scope>NUCLEOTIDE SEQUENCE</scope>
    <source>
        <strain evidence="2">ChiSxjej3B15-572</strain>
    </source>
</reference>
<feature type="transmembrane region" description="Helical" evidence="1">
    <location>
        <begin position="224"/>
        <end position="243"/>
    </location>
</feature>
<protein>
    <submittedName>
        <fullName evidence="2">Polymerase</fullName>
    </submittedName>
</protein>
<keyword evidence="1" id="KW-0472">Membrane</keyword>
<dbReference type="AlphaFoldDB" id="A0A9D1VIP7"/>
<evidence type="ECO:0000256" key="1">
    <source>
        <dbReference type="SAM" id="Phobius"/>
    </source>
</evidence>
<keyword evidence="1" id="KW-0812">Transmembrane</keyword>
<feature type="transmembrane region" description="Helical" evidence="1">
    <location>
        <begin position="37"/>
        <end position="55"/>
    </location>
</feature>
<sequence>MNTEITGESLYMFAFVVVLFVSFIINTTFMSYLVVKYLNYIAYLMVGLLLIKIVTFDHYQWWQLLILFGIFGLAVISWRKSKITSLMIMTAFVIAARNVDFDKIIHTYLWVNGILLSMTFLYSVIGVITNLTYYRSRIPRLALGIDYPTDLAAYVLYWIFAWCFYHYEDLTFRDYFVIVIVDLLMFLVTNARLDGLMILLFIITILLAKRADSGKKISINICKTFWFLNIVLPYVYFLFNYFYSGDNGIMRRINGLLSGRLELGRRGLNTYGLTVFGQHIAERGWGGSSGLKMAKKQPWRYFFIDSSYMRLLLIYGLLIGALVVVVIIAISIRSTLKHEYLLTAIMLMITISSLIDQHLLEITFNPFLIALLANNVNYGVKGDNYE</sequence>
<dbReference type="EMBL" id="DXFH01000028">
    <property type="protein sequence ID" value="HIX36121.1"/>
    <property type="molecule type" value="Genomic_DNA"/>
</dbReference>
<reference evidence="2" key="2">
    <citation type="submission" date="2021-04" db="EMBL/GenBank/DDBJ databases">
        <authorList>
            <person name="Gilroy R."/>
        </authorList>
    </citation>
    <scope>NUCLEOTIDE SEQUENCE</scope>
    <source>
        <strain evidence="2">ChiSxjej3B15-572</strain>
    </source>
</reference>
<evidence type="ECO:0000313" key="2">
    <source>
        <dbReference type="EMBL" id="HIX36121.1"/>
    </source>
</evidence>
<feature type="transmembrane region" description="Helical" evidence="1">
    <location>
        <begin position="107"/>
        <end position="131"/>
    </location>
</feature>
<accession>A0A9D1VIP7</accession>
<feature type="transmembrane region" description="Helical" evidence="1">
    <location>
        <begin position="12"/>
        <end position="30"/>
    </location>
</feature>
<feature type="transmembrane region" description="Helical" evidence="1">
    <location>
        <begin position="308"/>
        <end position="328"/>
    </location>
</feature>
<dbReference type="Proteomes" id="UP000824231">
    <property type="component" value="Unassembled WGS sequence"/>
</dbReference>
<feature type="transmembrane region" description="Helical" evidence="1">
    <location>
        <begin position="61"/>
        <end position="78"/>
    </location>
</feature>
<keyword evidence="1" id="KW-1133">Transmembrane helix</keyword>
<comment type="caution">
    <text evidence="2">The sequence shown here is derived from an EMBL/GenBank/DDBJ whole genome shotgun (WGS) entry which is preliminary data.</text>
</comment>
<name>A0A9D1VIP7_9LACO</name>
<feature type="transmembrane region" description="Helical" evidence="1">
    <location>
        <begin position="195"/>
        <end position="212"/>
    </location>
</feature>
<organism evidence="2 3">
    <name type="scientific">Candidatus Limosilactobacillus merdigallinarum</name>
    <dbReference type="NCBI Taxonomy" id="2838652"/>
    <lineage>
        <taxon>Bacteria</taxon>
        <taxon>Bacillati</taxon>
        <taxon>Bacillota</taxon>
        <taxon>Bacilli</taxon>
        <taxon>Lactobacillales</taxon>
        <taxon>Lactobacillaceae</taxon>
        <taxon>Limosilactobacillus</taxon>
    </lineage>
</organism>
<gene>
    <name evidence="2" type="ORF">H9856_07040</name>
</gene>